<proteinExistence type="predicted"/>
<organism evidence="1 2">
    <name type="scientific">Rosistilla oblonga</name>
    <dbReference type="NCBI Taxonomy" id="2527990"/>
    <lineage>
        <taxon>Bacteria</taxon>
        <taxon>Pseudomonadati</taxon>
        <taxon>Planctomycetota</taxon>
        <taxon>Planctomycetia</taxon>
        <taxon>Pirellulales</taxon>
        <taxon>Pirellulaceae</taxon>
        <taxon>Rosistilla</taxon>
    </lineage>
</organism>
<name>A0A518IVS2_9BACT</name>
<evidence type="ECO:0000313" key="2">
    <source>
        <dbReference type="Proteomes" id="UP000316770"/>
    </source>
</evidence>
<accession>A0A518IVS2</accession>
<dbReference type="EMBL" id="CP036318">
    <property type="protein sequence ID" value="QDV57179.1"/>
    <property type="molecule type" value="Genomic_DNA"/>
</dbReference>
<sequence>MNVATTPVLQRFLTVLRAATGWSFAIAHNGAAEVNFTDRESDNY</sequence>
<dbReference type="AlphaFoldDB" id="A0A518IVS2"/>
<dbReference type="Proteomes" id="UP000316770">
    <property type="component" value="Chromosome"/>
</dbReference>
<keyword evidence="2" id="KW-1185">Reference proteome</keyword>
<evidence type="ECO:0000313" key="1">
    <source>
        <dbReference type="EMBL" id="QDV57179.1"/>
    </source>
</evidence>
<reference evidence="1 2" key="1">
    <citation type="submission" date="2019-02" db="EMBL/GenBank/DDBJ databases">
        <title>Deep-cultivation of Planctomycetes and their phenomic and genomic characterization uncovers novel biology.</title>
        <authorList>
            <person name="Wiegand S."/>
            <person name="Jogler M."/>
            <person name="Boedeker C."/>
            <person name="Pinto D."/>
            <person name="Vollmers J."/>
            <person name="Rivas-Marin E."/>
            <person name="Kohn T."/>
            <person name="Peeters S.H."/>
            <person name="Heuer A."/>
            <person name="Rast P."/>
            <person name="Oberbeckmann S."/>
            <person name="Bunk B."/>
            <person name="Jeske O."/>
            <person name="Meyerdierks A."/>
            <person name="Storesund J.E."/>
            <person name="Kallscheuer N."/>
            <person name="Luecker S."/>
            <person name="Lage O.M."/>
            <person name="Pohl T."/>
            <person name="Merkel B.J."/>
            <person name="Hornburger P."/>
            <person name="Mueller R.-W."/>
            <person name="Bruemmer F."/>
            <person name="Labrenz M."/>
            <person name="Spormann A.M."/>
            <person name="Op den Camp H."/>
            <person name="Overmann J."/>
            <person name="Amann R."/>
            <person name="Jetten M.S.M."/>
            <person name="Mascher T."/>
            <person name="Medema M.H."/>
            <person name="Devos D.P."/>
            <person name="Kaster A.-K."/>
            <person name="Ovreas L."/>
            <person name="Rohde M."/>
            <person name="Galperin M.Y."/>
            <person name="Jogler C."/>
        </authorList>
    </citation>
    <scope>NUCLEOTIDE SEQUENCE [LARGE SCALE GENOMIC DNA]</scope>
    <source>
        <strain evidence="1 2">Mal33</strain>
    </source>
</reference>
<protein>
    <submittedName>
        <fullName evidence="1">Uncharacterized protein</fullName>
    </submittedName>
</protein>
<gene>
    <name evidence="1" type="ORF">Mal33_31800</name>
</gene>